<dbReference type="HAMAP" id="MF_01416">
    <property type="entry name" value="ATP_synth_delta_bact"/>
    <property type="match status" value="1"/>
</dbReference>
<keyword evidence="2 8" id="KW-0813">Transport</keyword>
<dbReference type="Proteomes" id="UP001204000">
    <property type="component" value="Unassembled WGS sequence"/>
</dbReference>
<comment type="caution">
    <text evidence="9">The sequence shown here is derived from an EMBL/GenBank/DDBJ whole genome shotgun (WGS) entry which is preliminary data.</text>
</comment>
<evidence type="ECO:0000256" key="8">
    <source>
        <dbReference type="HAMAP-Rule" id="MF_01416"/>
    </source>
</evidence>
<gene>
    <name evidence="8" type="primary">atpH</name>
    <name evidence="9" type="ORF">M5J20_03790</name>
</gene>
<accession>A0ABT1G022</accession>
<dbReference type="EMBL" id="JAMFTQ010000003">
    <property type="protein sequence ID" value="MCP1387311.1"/>
    <property type="molecule type" value="Genomic_DNA"/>
</dbReference>
<keyword evidence="6 8" id="KW-0139">CF(1)</keyword>
<comment type="similarity">
    <text evidence="8">Belongs to the ATPase delta chain family.</text>
</comment>
<evidence type="ECO:0000313" key="10">
    <source>
        <dbReference type="Proteomes" id="UP001204000"/>
    </source>
</evidence>
<dbReference type="InterPro" id="IPR026015">
    <property type="entry name" value="ATP_synth_OSCP/delta_N_sf"/>
</dbReference>
<evidence type="ECO:0000256" key="6">
    <source>
        <dbReference type="ARBA" id="ARBA00023196"/>
    </source>
</evidence>
<proteinExistence type="inferred from homology"/>
<dbReference type="NCBIfam" id="TIGR01145">
    <property type="entry name" value="ATP_synt_delta"/>
    <property type="match status" value="1"/>
</dbReference>
<dbReference type="InterPro" id="IPR020781">
    <property type="entry name" value="ATPase_OSCP/d_CS"/>
</dbReference>
<evidence type="ECO:0000256" key="2">
    <source>
        <dbReference type="ARBA" id="ARBA00022448"/>
    </source>
</evidence>
<dbReference type="SUPFAM" id="SSF47928">
    <property type="entry name" value="N-terminal domain of the delta subunit of the F1F0-ATP synthase"/>
    <property type="match status" value="1"/>
</dbReference>
<comment type="subcellular location">
    <subcellularLocation>
        <location evidence="8">Cell membrane</location>
        <topology evidence="8">Peripheral membrane protein</topology>
    </subcellularLocation>
    <subcellularLocation>
        <location evidence="1">Membrane</location>
    </subcellularLocation>
</comment>
<evidence type="ECO:0000256" key="7">
    <source>
        <dbReference type="ARBA" id="ARBA00023310"/>
    </source>
</evidence>
<dbReference type="InterPro" id="IPR000711">
    <property type="entry name" value="ATPase_OSCP/dsu"/>
</dbReference>
<organism evidence="9 10">
    <name type="scientific">Corynebacterium stercoris</name>
    <dbReference type="NCBI Taxonomy" id="2943490"/>
    <lineage>
        <taxon>Bacteria</taxon>
        <taxon>Bacillati</taxon>
        <taxon>Actinomycetota</taxon>
        <taxon>Actinomycetes</taxon>
        <taxon>Mycobacteriales</taxon>
        <taxon>Corynebacteriaceae</taxon>
        <taxon>Corynebacterium</taxon>
    </lineage>
</organism>
<keyword evidence="8" id="KW-1003">Cell membrane</keyword>
<keyword evidence="5 8" id="KW-0472">Membrane</keyword>
<keyword evidence="4 8" id="KW-0406">Ion transport</keyword>
<sequence length="278" mass="30097">MKAASREAQTTVADQLDQLIQHSDNAVAVAAQVGTELFLIVDQLDAERSLRVAVADPSLEASQREGIIGDVFGAKVAEPTKHIITTAAAQEWSTPREFRTGLVNLGRHALMRGAQEQGQLEQVEDELYQLSVLLESEKELTQHLSDRTATAAQKRGLLASVIYGKVSMFTEALALQVIGRPEHNPVDDLAALAEQVAELRGKAVARVVAAEELSPSQREALAQKLENIYGREMAIHAEVDPSLLGGMIVRVGDEEIDGSTRGKLTRLRTDLAASTTFN</sequence>
<comment type="function">
    <text evidence="8">This protein is part of the stalk that links CF(0) to CF(1). It either transmits conformational changes from CF(0) to CF(1) or is implicated in proton conduction.</text>
</comment>
<keyword evidence="7 8" id="KW-0066">ATP synthesis</keyword>
<evidence type="ECO:0000256" key="1">
    <source>
        <dbReference type="ARBA" id="ARBA00004370"/>
    </source>
</evidence>
<keyword evidence="10" id="KW-1185">Reference proteome</keyword>
<evidence type="ECO:0000256" key="3">
    <source>
        <dbReference type="ARBA" id="ARBA00022781"/>
    </source>
</evidence>
<dbReference type="PRINTS" id="PR00125">
    <property type="entry name" value="ATPASEDELTA"/>
</dbReference>
<comment type="function">
    <text evidence="8">F(1)F(0) ATP synthase produces ATP from ADP in the presence of a proton or sodium gradient. F-type ATPases consist of two structural domains, F(1) containing the extramembraneous catalytic core and F(0) containing the membrane proton channel, linked together by a central stalk and a peripheral stalk. During catalysis, ATP synthesis in the catalytic domain of F(1) is coupled via a rotary mechanism of the central stalk subunits to proton translocation.</text>
</comment>
<dbReference type="NCBIfam" id="NF009967">
    <property type="entry name" value="PRK13430.1"/>
    <property type="match status" value="1"/>
</dbReference>
<name>A0ABT1G022_9CORY</name>
<evidence type="ECO:0000256" key="4">
    <source>
        <dbReference type="ARBA" id="ARBA00023065"/>
    </source>
</evidence>
<dbReference type="PROSITE" id="PS00389">
    <property type="entry name" value="ATPASE_DELTA"/>
    <property type="match status" value="1"/>
</dbReference>
<evidence type="ECO:0000313" key="9">
    <source>
        <dbReference type="EMBL" id="MCP1387311.1"/>
    </source>
</evidence>
<dbReference type="Gene3D" id="1.10.520.20">
    <property type="entry name" value="N-terminal domain of the delta subunit of the F1F0-ATP synthase"/>
    <property type="match status" value="1"/>
</dbReference>
<dbReference type="RefSeq" id="WP_253576487.1">
    <property type="nucleotide sequence ID" value="NZ_JAMFTQ010000003.1"/>
</dbReference>
<protein>
    <recommendedName>
        <fullName evidence="8">ATP synthase subunit delta</fullName>
    </recommendedName>
    <alternativeName>
        <fullName evidence="8">ATP synthase F(1) sector subunit delta</fullName>
    </alternativeName>
    <alternativeName>
        <fullName evidence="8">F-type ATPase subunit delta</fullName>
        <shortName evidence="8">F-ATPase subunit delta</shortName>
    </alternativeName>
</protein>
<evidence type="ECO:0000256" key="5">
    <source>
        <dbReference type="ARBA" id="ARBA00023136"/>
    </source>
</evidence>
<keyword evidence="3 8" id="KW-0375">Hydrogen ion transport</keyword>
<dbReference type="Pfam" id="PF00213">
    <property type="entry name" value="OSCP"/>
    <property type="match status" value="1"/>
</dbReference>
<dbReference type="PANTHER" id="PTHR11910">
    <property type="entry name" value="ATP SYNTHASE DELTA CHAIN"/>
    <property type="match status" value="1"/>
</dbReference>
<reference evidence="9" key="1">
    <citation type="submission" date="2022-05" db="EMBL/GenBank/DDBJ databases">
        <title>Corynebacterium sp. TA-R-1 sp. nov., isolated from human feces.</title>
        <authorList>
            <person name="Shamsuzzaman M."/>
            <person name="Dahal R.H."/>
        </authorList>
    </citation>
    <scope>NUCLEOTIDE SEQUENCE</scope>
    <source>
        <strain evidence="9">TA-R-1</strain>
    </source>
</reference>